<name>A0ABT9ZLC7_9BACI</name>
<dbReference type="RefSeq" id="WP_307344961.1">
    <property type="nucleotide sequence ID" value="NZ_JAUSUD010000024.1"/>
</dbReference>
<protein>
    <submittedName>
        <fullName evidence="1">Uncharacterized protein</fullName>
    </submittedName>
</protein>
<accession>A0ABT9ZLC7</accession>
<sequence>MLKYVKFKKVFIASMLFISFFYIFSSIQKSAEPESVDSIDNKNLPIKDKSKIQSEDPVYKETGGLYTEEDFESAIPADMPSLKK</sequence>
<dbReference type="Proteomes" id="UP001234495">
    <property type="component" value="Unassembled WGS sequence"/>
</dbReference>
<evidence type="ECO:0000313" key="1">
    <source>
        <dbReference type="EMBL" id="MDQ0232699.1"/>
    </source>
</evidence>
<dbReference type="EMBL" id="JAUSUD010000024">
    <property type="protein sequence ID" value="MDQ0232699.1"/>
    <property type="molecule type" value="Genomic_DNA"/>
</dbReference>
<proteinExistence type="predicted"/>
<reference evidence="1 2" key="1">
    <citation type="submission" date="2023-07" db="EMBL/GenBank/DDBJ databases">
        <title>Genomic Encyclopedia of Type Strains, Phase IV (KMG-IV): sequencing the most valuable type-strain genomes for metagenomic binning, comparative biology and taxonomic classification.</title>
        <authorList>
            <person name="Goeker M."/>
        </authorList>
    </citation>
    <scope>NUCLEOTIDE SEQUENCE [LARGE SCALE GENOMIC DNA]</scope>
    <source>
        <strain evidence="1 2">DSM 29005</strain>
    </source>
</reference>
<gene>
    <name evidence="1" type="ORF">J2S19_004021</name>
</gene>
<evidence type="ECO:0000313" key="2">
    <source>
        <dbReference type="Proteomes" id="UP001234495"/>
    </source>
</evidence>
<comment type="caution">
    <text evidence="1">The sequence shown here is derived from an EMBL/GenBank/DDBJ whole genome shotgun (WGS) entry which is preliminary data.</text>
</comment>
<keyword evidence="2" id="KW-1185">Reference proteome</keyword>
<organism evidence="1 2">
    <name type="scientific">Metabacillus malikii</name>
    <dbReference type="NCBI Taxonomy" id="1504265"/>
    <lineage>
        <taxon>Bacteria</taxon>
        <taxon>Bacillati</taxon>
        <taxon>Bacillota</taxon>
        <taxon>Bacilli</taxon>
        <taxon>Bacillales</taxon>
        <taxon>Bacillaceae</taxon>
        <taxon>Metabacillus</taxon>
    </lineage>
</organism>